<evidence type="ECO:0000256" key="1">
    <source>
        <dbReference type="SAM" id="Phobius"/>
    </source>
</evidence>
<accession>A0A7Y9JIL2</accession>
<name>A0A7Y9JIL2_9ACTN</name>
<protein>
    <submittedName>
        <fullName evidence="2">Uncharacterized protein</fullName>
    </submittedName>
</protein>
<feature type="transmembrane region" description="Helical" evidence="1">
    <location>
        <begin position="107"/>
        <end position="135"/>
    </location>
</feature>
<evidence type="ECO:0000313" key="3">
    <source>
        <dbReference type="Proteomes" id="UP000529783"/>
    </source>
</evidence>
<sequence length="171" mass="17024">MEKLRLIAKNAGRSISANRRRLISLVMGALAGALVGGFIEGMDYAVLLADLHHSYGIDPFEAGNPAFLVYKAVLGACIGVIAGAGGAYCSAFVGIDSARMRKNVFRIALGTVIAGVAAAVACVALAASGVAVITLPGPIGGETLAGSLGNLIISTCAVGAGVVVGAVRARD</sequence>
<feature type="transmembrane region" description="Helical" evidence="1">
    <location>
        <begin position="147"/>
        <end position="167"/>
    </location>
</feature>
<dbReference type="EMBL" id="JACCBA010000001">
    <property type="protein sequence ID" value="NYD50155.1"/>
    <property type="molecule type" value="Genomic_DNA"/>
</dbReference>
<dbReference type="AlphaFoldDB" id="A0A7Y9JIL2"/>
<comment type="caution">
    <text evidence="2">The sequence shown here is derived from an EMBL/GenBank/DDBJ whole genome shotgun (WGS) entry which is preliminary data.</text>
</comment>
<reference evidence="2 3" key="1">
    <citation type="submission" date="2020-07" db="EMBL/GenBank/DDBJ databases">
        <title>Sequencing the genomes of 1000 actinobacteria strains.</title>
        <authorList>
            <person name="Klenk H.-P."/>
        </authorList>
    </citation>
    <scope>NUCLEOTIDE SEQUENCE [LARGE SCALE GENOMIC DNA]</scope>
    <source>
        <strain evidence="2 3">DSM 40398</strain>
    </source>
</reference>
<keyword evidence="1" id="KW-0812">Transmembrane</keyword>
<dbReference type="RefSeq" id="WP_179846762.1">
    <property type="nucleotide sequence ID" value="NZ_JACCBA010000001.1"/>
</dbReference>
<organism evidence="2 3">
    <name type="scientific">Actinomadura luteofluorescens</name>
    <dbReference type="NCBI Taxonomy" id="46163"/>
    <lineage>
        <taxon>Bacteria</taxon>
        <taxon>Bacillati</taxon>
        <taxon>Actinomycetota</taxon>
        <taxon>Actinomycetes</taxon>
        <taxon>Streptosporangiales</taxon>
        <taxon>Thermomonosporaceae</taxon>
        <taxon>Actinomadura</taxon>
    </lineage>
</organism>
<dbReference type="Proteomes" id="UP000529783">
    <property type="component" value="Unassembled WGS sequence"/>
</dbReference>
<keyword evidence="1" id="KW-1133">Transmembrane helix</keyword>
<keyword evidence="1" id="KW-0472">Membrane</keyword>
<gene>
    <name evidence="2" type="ORF">BJY14_006138</name>
</gene>
<evidence type="ECO:0000313" key="2">
    <source>
        <dbReference type="EMBL" id="NYD50155.1"/>
    </source>
</evidence>
<feature type="transmembrane region" description="Helical" evidence="1">
    <location>
        <begin position="68"/>
        <end position="95"/>
    </location>
</feature>
<keyword evidence="3" id="KW-1185">Reference proteome</keyword>
<feature type="transmembrane region" description="Helical" evidence="1">
    <location>
        <begin position="21"/>
        <end position="39"/>
    </location>
</feature>
<proteinExistence type="predicted"/>